<dbReference type="PRINTS" id="PR01950">
    <property type="entry name" value="LANCSUPER"/>
</dbReference>
<dbReference type="RefSeq" id="WP_307527920.1">
    <property type="nucleotide sequence ID" value="NZ_JAUSZI010000002.1"/>
</dbReference>
<dbReference type="SMART" id="SM01260">
    <property type="entry name" value="LANC_like"/>
    <property type="match status" value="1"/>
</dbReference>
<keyword evidence="2" id="KW-1185">Reference proteome</keyword>
<dbReference type="EMBL" id="JAUSZI010000002">
    <property type="protein sequence ID" value="MDQ1031644.1"/>
    <property type="molecule type" value="Genomic_DNA"/>
</dbReference>
<dbReference type="Gene3D" id="1.50.10.20">
    <property type="match status" value="1"/>
</dbReference>
<organism evidence="1 2">
    <name type="scientific">Streptomyces umbrinus</name>
    <dbReference type="NCBI Taxonomy" id="67370"/>
    <lineage>
        <taxon>Bacteria</taxon>
        <taxon>Bacillati</taxon>
        <taxon>Actinomycetota</taxon>
        <taxon>Actinomycetes</taxon>
        <taxon>Kitasatosporales</taxon>
        <taxon>Streptomycetaceae</taxon>
        <taxon>Streptomyces</taxon>
        <taxon>Streptomyces phaeochromogenes group</taxon>
    </lineage>
</organism>
<dbReference type="InterPro" id="IPR007822">
    <property type="entry name" value="LANC-like"/>
</dbReference>
<dbReference type="InterPro" id="IPR033889">
    <property type="entry name" value="LanC"/>
</dbReference>
<reference evidence="1 2" key="1">
    <citation type="submission" date="2023-07" db="EMBL/GenBank/DDBJ databases">
        <title>Comparative genomics of wheat-associated soil bacteria to identify genetic determinants of phenazine resistance.</title>
        <authorList>
            <person name="Mouncey N."/>
        </authorList>
    </citation>
    <scope>NUCLEOTIDE SEQUENCE [LARGE SCALE GENOMIC DNA]</scope>
    <source>
        <strain evidence="1 2">V2I4</strain>
    </source>
</reference>
<gene>
    <name evidence="1" type="ORF">QF035_009226</name>
</gene>
<accession>A0ABU0TA25</accession>
<evidence type="ECO:0000313" key="2">
    <source>
        <dbReference type="Proteomes" id="UP001230328"/>
    </source>
</evidence>
<comment type="caution">
    <text evidence="1">The sequence shown here is derived from an EMBL/GenBank/DDBJ whole genome shotgun (WGS) entry which is preliminary data.</text>
</comment>
<name>A0ABU0TA25_9ACTN</name>
<sequence length="414" mass="43601">MGVSPTVASPAELVDAAVRIAGRLTSTVRVAETIRSTAAADGGVPPWFWQAHGTATGFGGLAMLFGCLDRALPGKGWDRVAHEHLTAAVDSAQRVGVLPIGLSDGVTGLAFTALLLNRDGLRYRRLRRSLDQNLADKLVGFLEERRSRGELFSPDVDVISGAAGIASYLVSRPETDTLSALGAELLGWLANCVTEERLPLRPASRAVDCGLAHGLPGVVAALAVSHMRGAATTRSAAALRSGTDWLWAHRVTDRWGPNWPVDDAHPSSGPAHAAWCYGAPGVARSLLLAGRALRDTALQQAALRASTAVGQRPEKERRLMSPGFCHGTAGLAHILHRTGMESGRADLVAEAHKIFAELVAGFDADSHFGCRNPHVGAPTDNSPGLLDGAAGVAIVLLSAAGRPTPRWDRLFLIR</sequence>
<proteinExistence type="predicted"/>
<dbReference type="PRINTS" id="PR01955">
    <property type="entry name" value="LANCFRANKIA"/>
</dbReference>
<evidence type="ECO:0000313" key="1">
    <source>
        <dbReference type="EMBL" id="MDQ1031644.1"/>
    </source>
</evidence>
<dbReference type="SUPFAM" id="SSF158745">
    <property type="entry name" value="LanC-like"/>
    <property type="match status" value="1"/>
</dbReference>
<protein>
    <submittedName>
        <fullName evidence="1">Lantibiotic modifying enzyme</fullName>
    </submittedName>
</protein>
<dbReference type="CDD" id="cd04793">
    <property type="entry name" value="LanC"/>
    <property type="match status" value="1"/>
</dbReference>
<dbReference type="Pfam" id="PF05147">
    <property type="entry name" value="LANC_like"/>
    <property type="match status" value="1"/>
</dbReference>
<dbReference type="Proteomes" id="UP001230328">
    <property type="component" value="Unassembled WGS sequence"/>
</dbReference>